<evidence type="ECO:0008006" key="3">
    <source>
        <dbReference type="Google" id="ProtNLM"/>
    </source>
</evidence>
<protein>
    <recommendedName>
        <fullName evidence="3">Mediator complex subunit 18</fullName>
    </recommendedName>
</protein>
<gene>
    <name evidence="1" type="ORF">WJX73_002087</name>
</gene>
<evidence type="ECO:0000313" key="1">
    <source>
        <dbReference type="EMBL" id="KAK9796694.1"/>
    </source>
</evidence>
<reference evidence="1 2" key="1">
    <citation type="journal article" date="2024" name="Nat. Commun.">
        <title>Phylogenomics reveals the evolutionary origins of lichenization in chlorophyte algae.</title>
        <authorList>
            <person name="Puginier C."/>
            <person name="Libourel C."/>
            <person name="Otte J."/>
            <person name="Skaloud P."/>
            <person name="Haon M."/>
            <person name="Grisel S."/>
            <person name="Petersen M."/>
            <person name="Berrin J.G."/>
            <person name="Delaux P.M."/>
            <person name="Dal Grande F."/>
            <person name="Keller J."/>
        </authorList>
    </citation>
    <scope>NUCLEOTIDE SEQUENCE [LARGE SCALE GENOMIC DNA]</scope>
    <source>
        <strain evidence="1 2">SAG 2036</strain>
    </source>
</reference>
<evidence type="ECO:0000313" key="2">
    <source>
        <dbReference type="Proteomes" id="UP001465755"/>
    </source>
</evidence>
<name>A0AAW1NVT5_9CHLO</name>
<dbReference type="AlphaFoldDB" id="A0AAW1NVT5"/>
<proteinExistence type="predicted"/>
<accession>A0AAW1NVT5</accession>
<comment type="caution">
    <text evidence="1">The sequence shown here is derived from an EMBL/GenBank/DDBJ whole genome shotgun (WGS) entry which is preliminary data.</text>
</comment>
<keyword evidence="2" id="KW-1185">Reference proteome</keyword>
<sequence length="200" mass="22130">MTEFKDYECRAFGVCKRSDSQELCSYLSGLTDNRPEQITVHETRLVAPNKKLQLLCSRAQPFPAGDASVWMVKLEGSMTRGKELMALPAAARAVGRIQCYGADSLEFLQQSLGFTEMHGTRKHGQRIQLCHDDFLLQVDVMQLDSISEAGTARPPPDGDYSMVEVSIYPVADGQQLQACRAIGSLAGKLQRFVTLRKLSS</sequence>
<dbReference type="EMBL" id="JALJOQ010000113">
    <property type="protein sequence ID" value="KAK9796694.1"/>
    <property type="molecule type" value="Genomic_DNA"/>
</dbReference>
<organism evidence="1 2">
    <name type="scientific">Symbiochloris irregularis</name>
    <dbReference type="NCBI Taxonomy" id="706552"/>
    <lineage>
        <taxon>Eukaryota</taxon>
        <taxon>Viridiplantae</taxon>
        <taxon>Chlorophyta</taxon>
        <taxon>core chlorophytes</taxon>
        <taxon>Trebouxiophyceae</taxon>
        <taxon>Trebouxiales</taxon>
        <taxon>Trebouxiaceae</taxon>
        <taxon>Symbiochloris</taxon>
    </lineage>
</organism>
<dbReference type="Proteomes" id="UP001465755">
    <property type="component" value="Unassembled WGS sequence"/>
</dbReference>